<feature type="domain" description="Lipid/polyisoprenoid-binding YceI-like" evidence="1">
    <location>
        <begin position="24"/>
        <end position="181"/>
    </location>
</feature>
<comment type="caution">
    <text evidence="2">The sequence shown here is derived from an EMBL/GenBank/DDBJ whole genome shotgun (WGS) entry which is preliminary data.</text>
</comment>
<dbReference type="EMBL" id="AMGM01000040">
    <property type="protein sequence ID" value="EKB48845.1"/>
    <property type="molecule type" value="Genomic_DNA"/>
</dbReference>
<sequence length="186" mass="21178">MMLRFTFLILSFLIFHSNGLKAQEFLTEKGKTLFISKAPMSEFTGESGQLHGLINLDKNLLDFYIDLNTLKTGIGLRDRHMRENYLETKKFPFAEFTGQIENVPTLIIGKEVPVTAKGKFKIHGVEREIEVPGTIKKLTEGELGLKAEFKVLLGDYNIAIPKVMFYELAEEQIVKIDAVLKKKKKL</sequence>
<dbReference type="Gene3D" id="2.40.128.110">
    <property type="entry name" value="Lipid/polyisoprenoid-binding, YceI-like"/>
    <property type="match status" value="1"/>
</dbReference>
<organism evidence="2 3">
    <name type="scientific">Cecembia lonarensis (strain CCUG 58316 / KCTC 22772 / LW9)</name>
    <dbReference type="NCBI Taxonomy" id="1225176"/>
    <lineage>
        <taxon>Bacteria</taxon>
        <taxon>Pseudomonadati</taxon>
        <taxon>Bacteroidota</taxon>
        <taxon>Cytophagia</taxon>
        <taxon>Cytophagales</taxon>
        <taxon>Cyclobacteriaceae</taxon>
        <taxon>Cecembia</taxon>
    </lineage>
</organism>
<dbReference type="InterPro" id="IPR036761">
    <property type="entry name" value="TTHA0802/YceI-like_sf"/>
</dbReference>
<evidence type="ECO:0000313" key="2">
    <source>
        <dbReference type="EMBL" id="EKB48845.1"/>
    </source>
</evidence>
<accession>K1KXM9</accession>
<dbReference type="Proteomes" id="UP000004478">
    <property type="component" value="Unassembled WGS sequence"/>
</dbReference>
<protein>
    <recommendedName>
        <fullName evidence="1">Lipid/polyisoprenoid-binding YceI-like domain-containing protein</fullName>
    </recommendedName>
</protein>
<dbReference type="Pfam" id="PF04264">
    <property type="entry name" value="YceI"/>
    <property type="match status" value="1"/>
</dbReference>
<proteinExistence type="predicted"/>
<evidence type="ECO:0000259" key="1">
    <source>
        <dbReference type="SMART" id="SM00867"/>
    </source>
</evidence>
<gene>
    <name evidence="2" type="ORF">B879_02557</name>
</gene>
<name>K1KXM9_CECL9</name>
<dbReference type="SUPFAM" id="SSF101874">
    <property type="entry name" value="YceI-like"/>
    <property type="match status" value="1"/>
</dbReference>
<dbReference type="AlphaFoldDB" id="K1KXM9"/>
<dbReference type="SMART" id="SM00867">
    <property type="entry name" value="YceI"/>
    <property type="match status" value="1"/>
</dbReference>
<keyword evidence="3" id="KW-1185">Reference proteome</keyword>
<dbReference type="InterPro" id="IPR007372">
    <property type="entry name" value="Lipid/polyisoprenoid-bd_YceI"/>
</dbReference>
<dbReference type="PANTHER" id="PTHR34406:SF1">
    <property type="entry name" value="PROTEIN YCEI"/>
    <property type="match status" value="1"/>
</dbReference>
<dbReference type="PANTHER" id="PTHR34406">
    <property type="entry name" value="PROTEIN YCEI"/>
    <property type="match status" value="1"/>
</dbReference>
<reference evidence="2 3" key="1">
    <citation type="journal article" date="2012" name="J. Bacteriol.">
        <title>Draft Genome Sequence of Cecembia lonarensis Strain LW9T, Isolated from Lonar Lake, a Haloalkaline Lake in India.</title>
        <authorList>
            <person name="Shivaji S."/>
            <person name="Ara S."/>
            <person name="Singh A."/>
            <person name="Pinnaka A.K."/>
        </authorList>
    </citation>
    <scope>NUCLEOTIDE SEQUENCE [LARGE SCALE GENOMIC DNA]</scope>
    <source>
        <strain evidence="2 3">LW9</strain>
    </source>
</reference>
<evidence type="ECO:0000313" key="3">
    <source>
        <dbReference type="Proteomes" id="UP000004478"/>
    </source>
</evidence>